<proteinExistence type="predicted"/>
<dbReference type="EMBL" id="PVEM01000003">
    <property type="protein sequence ID" value="PTD10103.1"/>
    <property type="molecule type" value="Genomic_DNA"/>
</dbReference>
<dbReference type="OrthoDB" id="5100159at2759"/>
<reference evidence="1 2" key="1">
    <citation type="submission" date="2018-02" db="EMBL/GenBank/DDBJ databases">
        <title>Fusarium culmorum secondary metabolites in fungal-bacterial-plant interactions.</title>
        <authorList>
            <person name="Schmidt R."/>
        </authorList>
    </citation>
    <scope>NUCLEOTIDE SEQUENCE [LARGE SCALE GENOMIC DNA]</scope>
    <source>
        <strain evidence="1 2">PV</strain>
    </source>
</reference>
<comment type="caution">
    <text evidence="1">The sequence shown here is derived from an EMBL/GenBank/DDBJ whole genome shotgun (WGS) entry which is preliminary data.</text>
</comment>
<organism evidence="1 2">
    <name type="scientific">Fusarium culmorum</name>
    <dbReference type="NCBI Taxonomy" id="5516"/>
    <lineage>
        <taxon>Eukaryota</taxon>
        <taxon>Fungi</taxon>
        <taxon>Dikarya</taxon>
        <taxon>Ascomycota</taxon>
        <taxon>Pezizomycotina</taxon>
        <taxon>Sordariomycetes</taxon>
        <taxon>Hypocreomycetidae</taxon>
        <taxon>Hypocreales</taxon>
        <taxon>Nectriaceae</taxon>
        <taxon>Fusarium</taxon>
    </lineage>
</organism>
<evidence type="ECO:0000313" key="1">
    <source>
        <dbReference type="EMBL" id="PTD10103.1"/>
    </source>
</evidence>
<dbReference type="AlphaFoldDB" id="A0A2T4H2T2"/>
<keyword evidence="2" id="KW-1185">Reference proteome</keyword>
<protein>
    <submittedName>
        <fullName evidence="1">Uncharacterized protein</fullName>
    </submittedName>
</protein>
<dbReference type="Proteomes" id="UP000241587">
    <property type="component" value="Unassembled WGS sequence"/>
</dbReference>
<dbReference type="OMA" id="LSEIVWH"/>
<name>A0A2T4H2T2_FUSCU</name>
<sequence>MANYTSTGTAYSGSVHKFINKINRLSEIVWHMSYDFPVLDRAQREMGLVIFPFNLPSRDSMQALDEDLSEVSSEMEIFLSHLSDEENPGLRDYLVQKLELVESAFDRIHMVVLKLDPVRLDETLNELGEADDCLSTSLESLLRSEDRVYYLWWVM</sequence>
<accession>A0A2T4H2T2</accession>
<evidence type="ECO:0000313" key="2">
    <source>
        <dbReference type="Proteomes" id="UP000241587"/>
    </source>
</evidence>
<gene>
    <name evidence="1" type="ORF">FCULG_00007520</name>
</gene>